<comment type="caution">
    <text evidence="1">The sequence shown here is derived from an EMBL/GenBank/DDBJ whole genome shotgun (WGS) entry which is preliminary data.</text>
</comment>
<dbReference type="AlphaFoldDB" id="A0A6B0YT92"/>
<reference evidence="1" key="1">
    <citation type="submission" date="2019-09" db="EMBL/GenBank/DDBJ databases">
        <title>Characterisation of the sponge microbiome using genome-centric metagenomics.</title>
        <authorList>
            <person name="Engelberts J.P."/>
            <person name="Robbins S.J."/>
            <person name="De Goeij J.M."/>
            <person name="Aranda M."/>
            <person name="Bell S.C."/>
            <person name="Webster N.S."/>
        </authorList>
    </citation>
    <scope>NUCLEOTIDE SEQUENCE</scope>
    <source>
        <strain evidence="1">SB0664_bin_27</strain>
    </source>
</reference>
<organism evidence="1">
    <name type="scientific">Caldilineaceae bacterium SB0664_bin_27</name>
    <dbReference type="NCBI Taxonomy" id="2605260"/>
    <lineage>
        <taxon>Bacteria</taxon>
        <taxon>Bacillati</taxon>
        <taxon>Chloroflexota</taxon>
        <taxon>Caldilineae</taxon>
        <taxon>Caldilineales</taxon>
        <taxon>Caldilineaceae</taxon>
    </lineage>
</organism>
<protein>
    <recommendedName>
        <fullName evidence="2">DinB family protein</fullName>
    </recommendedName>
</protein>
<dbReference type="Gene3D" id="1.20.120.450">
    <property type="entry name" value="dinb family like domain"/>
    <property type="match status" value="1"/>
</dbReference>
<sequence>MTQTVLESVRIHWQDLRGRTYDLMDLLADADLDARLPFPESQNILYQFYCMLGTQESWPPVLLEGGMQGWSCSLKPAPAGEVLPVERVRRGMEAADAALMASFEKVNWLQVFENGSTPLAGYYRLVEHEAHHQGQLINLIYANNLPIPESWADSWALTRDE</sequence>
<evidence type="ECO:0008006" key="2">
    <source>
        <dbReference type="Google" id="ProtNLM"/>
    </source>
</evidence>
<dbReference type="EMBL" id="VXRG01000050">
    <property type="protein sequence ID" value="MXY92952.1"/>
    <property type="molecule type" value="Genomic_DNA"/>
</dbReference>
<name>A0A6B0YT92_9CHLR</name>
<evidence type="ECO:0000313" key="1">
    <source>
        <dbReference type="EMBL" id="MXY92952.1"/>
    </source>
</evidence>
<dbReference type="InterPro" id="IPR034660">
    <property type="entry name" value="DinB/YfiT-like"/>
</dbReference>
<accession>A0A6B0YT92</accession>
<dbReference type="SUPFAM" id="SSF109854">
    <property type="entry name" value="DinB/YfiT-like putative metalloenzymes"/>
    <property type="match status" value="1"/>
</dbReference>
<gene>
    <name evidence="1" type="ORF">F4Y42_05820</name>
</gene>
<proteinExistence type="predicted"/>